<protein>
    <submittedName>
        <fullName evidence="1">Uncharacterized protein</fullName>
    </submittedName>
</protein>
<evidence type="ECO:0000313" key="1">
    <source>
        <dbReference type="EMBL" id="QEG00134.1"/>
    </source>
</evidence>
<evidence type="ECO:0000313" key="2">
    <source>
        <dbReference type="Proteomes" id="UP000321353"/>
    </source>
</evidence>
<sequence precursor="true">MISPRDLRCFCRLIRGQYRPLVFLRALFSLRDLRNELFRVGRRIGNSLFPICIRLGPRAIVQQLAARLLLYASKTCPTSACRDSFAATIIASLPGTAPVDPFSFGRQLSRPNGRQPAFEGYARPTVSFLPRSRNAWKGRSTALGEKGASVESAVLVTEIVSLYSIKQQSRFRSGGSAVAHPRGYCTVVPSKVLWGWIDCESFTLGRKIDTVERYNDQWGTEGVLSTPFSFRVPGDQS</sequence>
<reference evidence="1 2" key="1">
    <citation type="submission" date="2019-02" db="EMBL/GenBank/DDBJ databases">
        <title>Planctomycetal bacteria perform biofilm scaping via a novel small molecule.</title>
        <authorList>
            <person name="Jeske O."/>
            <person name="Boedeker C."/>
            <person name="Wiegand S."/>
            <person name="Breitling P."/>
            <person name="Kallscheuer N."/>
            <person name="Jogler M."/>
            <person name="Rohde M."/>
            <person name="Petersen J."/>
            <person name="Medema M.H."/>
            <person name="Surup F."/>
            <person name="Jogler C."/>
        </authorList>
    </citation>
    <scope>NUCLEOTIDE SEQUENCE [LARGE SCALE GENOMIC DNA]</scope>
    <source>
        <strain evidence="1 2">Mal15</strain>
    </source>
</reference>
<dbReference type="KEGG" id="smam:Mal15_42030"/>
<dbReference type="EMBL" id="CP036264">
    <property type="protein sequence ID" value="QEG00134.1"/>
    <property type="molecule type" value="Genomic_DNA"/>
</dbReference>
<keyword evidence="2" id="KW-1185">Reference proteome</keyword>
<organism evidence="1 2">
    <name type="scientific">Stieleria maiorica</name>
    <dbReference type="NCBI Taxonomy" id="2795974"/>
    <lineage>
        <taxon>Bacteria</taxon>
        <taxon>Pseudomonadati</taxon>
        <taxon>Planctomycetota</taxon>
        <taxon>Planctomycetia</taxon>
        <taxon>Pirellulales</taxon>
        <taxon>Pirellulaceae</taxon>
        <taxon>Stieleria</taxon>
    </lineage>
</organism>
<name>A0A5B9MGW6_9BACT</name>
<accession>A0A5B9MGW6</accession>
<dbReference type="AlphaFoldDB" id="A0A5B9MGW6"/>
<dbReference type="Proteomes" id="UP000321353">
    <property type="component" value="Chromosome"/>
</dbReference>
<proteinExistence type="predicted"/>
<gene>
    <name evidence="1" type="ORF">Mal15_42030</name>
</gene>